<sequence>MSVSIIAILVVTGAVLLIFISFLNQKLEAHQLEKTRLKAELVNRIRRYEQLSDTLPGQWMTPALKLLLSRLELTLLQRMPNKEKTPVLAARMNHLEAELAKGDQIEITNAAQVIANEAKAKQVRAQLENLHAQITYAIQNGLIEAKEAGYWDEEIRALMTLLHFEFFDHLGRQFIDQGQLAPARQAFEKAAQYIRKQPHSDKFNEHLQYLDEQVSVIKGEIGAGQPVREPTQLLKGLEEMEKEDAPMKSLYD</sequence>
<feature type="transmembrane region" description="Helical" evidence="1">
    <location>
        <begin position="6"/>
        <end position="24"/>
    </location>
</feature>
<proteinExistence type="predicted"/>
<dbReference type="Proteomes" id="UP000250443">
    <property type="component" value="Unassembled WGS sequence"/>
</dbReference>
<name>A0A2X2CMH6_PSELU</name>
<dbReference type="Proteomes" id="UP000638986">
    <property type="component" value="Unassembled WGS sequence"/>
</dbReference>
<dbReference type="Proteomes" id="UP000626180">
    <property type="component" value="Unassembled WGS sequence"/>
</dbReference>
<dbReference type="AlphaFoldDB" id="A0A2X2CMH6"/>
<dbReference type="EMBL" id="JADMCD010000002">
    <property type="protein sequence ID" value="MBF8639837.1"/>
    <property type="molecule type" value="Genomic_DNA"/>
</dbReference>
<keyword evidence="1" id="KW-1133">Transmembrane helix</keyword>
<protein>
    <submittedName>
        <fullName evidence="4">Uncharacterized protein</fullName>
    </submittedName>
</protein>
<evidence type="ECO:0000256" key="1">
    <source>
        <dbReference type="SAM" id="Phobius"/>
    </source>
</evidence>
<evidence type="ECO:0000313" key="7">
    <source>
        <dbReference type="Proteomes" id="UP000638986"/>
    </source>
</evidence>
<dbReference type="EMBL" id="JADTXM010000007">
    <property type="protein sequence ID" value="MBH3439251.1"/>
    <property type="molecule type" value="Genomic_DNA"/>
</dbReference>
<evidence type="ECO:0000313" key="2">
    <source>
        <dbReference type="EMBL" id="MBF8639837.1"/>
    </source>
</evidence>
<dbReference type="GeneID" id="300268935"/>
<evidence type="ECO:0000313" key="4">
    <source>
        <dbReference type="EMBL" id="SPZ08243.1"/>
    </source>
</evidence>
<keyword evidence="1" id="KW-0812">Transmembrane</keyword>
<reference evidence="4 5" key="1">
    <citation type="submission" date="2018-06" db="EMBL/GenBank/DDBJ databases">
        <authorList>
            <consortium name="Pathogen Informatics"/>
            <person name="Doyle S."/>
        </authorList>
    </citation>
    <scope>NUCLEOTIDE SEQUENCE [LARGE SCALE GENOMIC DNA]</scope>
    <source>
        <strain evidence="4 5">NCTC11842</strain>
    </source>
</reference>
<evidence type="ECO:0000313" key="3">
    <source>
        <dbReference type="EMBL" id="MBH3439251.1"/>
    </source>
</evidence>
<evidence type="ECO:0000313" key="5">
    <source>
        <dbReference type="Proteomes" id="UP000250443"/>
    </source>
</evidence>
<gene>
    <name evidence="3" type="ORF">I5Q09_11195</name>
    <name evidence="2" type="ORF">IRZ65_03955</name>
    <name evidence="4" type="ORF">NCTC11842_02685</name>
</gene>
<reference evidence="3 7" key="3">
    <citation type="submission" date="2020-11" db="EMBL/GenBank/DDBJ databases">
        <title>Enhanced detection system for hospital associated transmission using whole genome sequencing surveillance.</title>
        <authorList>
            <person name="Harrison L.H."/>
            <person name="Van Tyne D."/>
            <person name="Marsh J.W."/>
            <person name="Griffith M.P."/>
            <person name="Snyder D.J."/>
            <person name="Cooper V.S."/>
            <person name="Mustapha M."/>
        </authorList>
    </citation>
    <scope>NUCLEOTIDE SEQUENCE [LARGE SCALE GENOMIC DNA]</scope>
    <source>
        <strain evidence="3 7">PSB00013</strain>
    </source>
</reference>
<keyword evidence="1" id="KW-0472">Membrane</keyword>
<accession>A0A2X2CMH6</accession>
<reference evidence="2 6" key="2">
    <citation type="submission" date="2020-10" db="EMBL/GenBank/DDBJ databases">
        <title>Genome sequences of Pseudomonas isolates.</title>
        <authorList>
            <person name="Wessels L."/>
            <person name="Reich F."/>
            <person name="Hammerl J."/>
        </authorList>
    </citation>
    <scope>NUCLEOTIDE SEQUENCE [LARGE SCALE GENOMIC DNA]</scope>
    <source>
        <strain evidence="2 6">20-MO00624-0</strain>
    </source>
</reference>
<dbReference type="EMBL" id="UAUF01000012">
    <property type="protein sequence ID" value="SPZ08243.1"/>
    <property type="molecule type" value="Genomic_DNA"/>
</dbReference>
<evidence type="ECO:0000313" key="6">
    <source>
        <dbReference type="Proteomes" id="UP000626180"/>
    </source>
</evidence>
<organism evidence="4 5">
    <name type="scientific">Pseudomonas luteola</name>
    <dbReference type="NCBI Taxonomy" id="47886"/>
    <lineage>
        <taxon>Bacteria</taxon>
        <taxon>Pseudomonadati</taxon>
        <taxon>Pseudomonadota</taxon>
        <taxon>Gammaproteobacteria</taxon>
        <taxon>Pseudomonadales</taxon>
        <taxon>Pseudomonadaceae</taxon>
        <taxon>Pseudomonas</taxon>
    </lineage>
</organism>
<keyword evidence="6" id="KW-1185">Reference proteome</keyword>
<dbReference type="RefSeq" id="WP_010794886.1">
    <property type="nucleotide sequence ID" value="NZ_CP044086.1"/>
</dbReference>